<keyword evidence="3" id="KW-1185">Reference proteome</keyword>
<feature type="region of interest" description="Disordered" evidence="1">
    <location>
        <begin position="65"/>
        <end position="188"/>
    </location>
</feature>
<reference evidence="2 3" key="1">
    <citation type="journal article" date="2017" name="PLoS Biol.">
        <title>The sea cucumber genome provides insights into morphological evolution and visceral regeneration.</title>
        <authorList>
            <person name="Zhang X."/>
            <person name="Sun L."/>
            <person name="Yuan J."/>
            <person name="Sun Y."/>
            <person name="Gao Y."/>
            <person name="Zhang L."/>
            <person name="Li S."/>
            <person name="Dai H."/>
            <person name="Hamel J.F."/>
            <person name="Liu C."/>
            <person name="Yu Y."/>
            <person name="Liu S."/>
            <person name="Lin W."/>
            <person name="Guo K."/>
            <person name="Jin S."/>
            <person name="Xu P."/>
            <person name="Storey K.B."/>
            <person name="Huan P."/>
            <person name="Zhang T."/>
            <person name="Zhou Y."/>
            <person name="Zhang J."/>
            <person name="Lin C."/>
            <person name="Li X."/>
            <person name="Xing L."/>
            <person name="Huo D."/>
            <person name="Sun M."/>
            <person name="Wang L."/>
            <person name="Mercier A."/>
            <person name="Li F."/>
            <person name="Yang H."/>
            <person name="Xiang J."/>
        </authorList>
    </citation>
    <scope>NUCLEOTIDE SEQUENCE [LARGE SCALE GENOMIC DNA]</scope>
    <source>
        <strain evidence="2">Shaxun</strain>
        <tissue evidence="2">Muscle</tissue>
    </source>
</reference>
<protein>
    <submittedName>
        <fullName evidence="2">Uncharacterized protein</fullName>
    </submittedName>
</protein>
<feature type="compositionally biased region" description="Polar residues" evidence="1">
    <location>
        <begin position="137"/>
        <end position="150"/>
    </location>
</feature>
<dbReference type="AlphaFoldDB" id="A0A2G8KTW4"/>
<evidence type="ECO:0000313" key="2">
    <source>
        <dbReference type="EMBL" id="PIK51380.1"/>
    </source>
</evidence>
<feature type="compositionally biased region" description="Basic and acidic residues" evidence="1">
    <location>
        <begin position="111"/>
        <end position="121"/>
    </location>
</feature>
<sequence>MAVSLGVLVFFGILLLLIFVALLCVGTGGQAIDAVAKLLRLNSDDKTTNNEGRVVATSDNIQLSRREEKVTIEEDQPGKYDVNQSSDGDHSGKDEDQEDYDYPATSSYLKPAKDQVDEHKGTNGGNQNGTDDPSADYSKSVTAHVYQNTKVGKVTPKSTPRKPAQVPKPAEAGNDDVDVYQNVSIGKS</sequence>
<feature type="compositionally biased region" description="Basic and acidic residues" evidence="1">
    <location>
        <begin position="65"/>
        <end position="78"/>
    </location>
</feature>
<evidence type="ECO:0000313" key="3">
    <source>
        <dbReference type="Proteomes" id="UP000230750"/>
    </source>
</evidence>
<comment type="caution">
    <text evidence="2">The sequence shown here is derived from an EMBL/GenBank/DDBJ whole genome shotgun (WGS) entry which is preliminary data.</text>
</comment>
<proteinExistence type="predicted"/>
<evidence type="ECO:0000256" key="1">
    <source>
        <dbReference type="SAM" id="MobiDB-lite"/>
    </source>
</evidence>
<name>A0A2G8KTW4_STIJA</name>
<organism evidence="2 3">
    <name type="scientific">Stichopus japonicus</name>
    <name type="common">Sea cucumber</name>
    <dbReference type="NCBI Taxonomy" id="307972"/>
    <lineage>
        <taxon>Eukaryota</taxon>
        <taxon>Metazoa</taxon>
        <taxon>Echinodermata</taxon>
        <taxon>Eleutherozoa</taxon>
        <taxon>Echinozoa</taxon>
        <taxon>Holothuroidea</taxon>
        <taxon>Aspidochirotacea</taxon>
        <taxon>Aspidochirotida</taxon>
        <taxon>Stichopodidae</taxon>
        <taxon>Apostichopus</taxon>
    </lineage>
</organism>
<dbReference type="Proteomes" id="UP000230750">
    <property type="component" value="Unassembled WGS sequence"/>
</dbReference>
<gene>
    <name evidence="2" type="ORF">BSL78_11748</name>
</gene>
<accession>A0A2G8KTW4</accession>
<dbReference type="EMBL" id="MRZV01000376">
    <property type="protein sequence ID" value="PIK51380.1"/>
    <property type="molecule type" value="Genomic_DNA"/>
</dbReference>